<dbReference type="STRING" id="1921764.BSR28_02060"/>
<keyword evidence="5" id="KW-1185">Reference proteome</keyword>
<dbReference type="AlphaFoldDB" id="A0A1Q5PPL1"/>
<sequence>MRTETWKIDSYTIHDHTMDLPWDHNQPNGPLGTLEVFGRQIVPEGGENKPMLVFFQGGPGGAVPQPLDPSGGWLGRLLKEYRVLLLEQRGVGRSTRMDARSLAALGDEQTQLQYAKLLRADQIVADAEAFRAELNNGKPWAAFGQSYGGFCITAYLSHYPQALNRVLYTGGTPALDRDADDLYRLTYSKVAMRSQQYYRDFPQDEATIREVCAHLNEVEEFLPTGERLTSRRLRMLGVNLGRDRGFTFLHYHFADPFTTIGGQRRLRGEFLSAVGAQLSYEGSPLYGLMHETIYAGATPELQGQPTSWSAHRMRAEVPGFAEDANPLDRSEPFYLTGEHIYPWQFEEDPALRPLKGLANALAEETDWPPLYLPEVLKDVDIPGAAAIYYEDIFVPVEPSLVTAEMIGLRPYITNEYQHSGIGTNGPGILSHLLDLSR</sequence>
<dbReference type="GO" id="GO:0006508">
    <property type="term" value="P:proteolysis"/>
    <property type="evidence" value="ECO:0007669"/>
    <property type="project" value="InterPro"/>
</dbReference>
<evidence type="ECO:0000256" key="2">
    <source>
        <dbReference type="ARBA" id="ARBA00022801"/>
    </source>
</evidence>
<evidence type="ECO:0000313" key="5">
    <source>
        <dbReference type="Proteomes" id="UP000186785"/>
    </source>
</evidence>
<dbReference type="PANTHER" id="PTHR43248:SF2">
    <property type="entry name" value="PROLYL AMINOPEPTIDASE"/>
    <property type="match status" value="1"/>
</dbReference>
<keyword evidence="2" id="KW-0378">Hydrolase</keyword>
<gene>
    <name evidence="4" type="ORF">BSR29_00415</name>
</gene>
<dbReference type="InterPro" id="IPR029058">
    <property type="entry name" value="AB_hydrolase_fold"/>
</dbReference>
<dbReference type="PANTHER" id="PTHR43248">
    <property type="entry name" value="2-SUCCINYL-6-HYDROXY-2,4-CYCLOHEXADIENE-1-CARBOXYLATE SYNTHASE"/>
    <property type="match status" value="1"/>
</dbReference>
<dbReference type="Pfam" id="PF00561">
    <property type="entry name" value="Abhydrolase_1"/>
    <property type="match status" value="1"/>
</dbReference>
<dbReference type="Proteomes" id="UP000186785">
    <property type="component" value="Unassembled WGS sequence"/>
</dbReference>
<dbReference type="PRINTS" id="PR00793">
    <property type="entry name" value="PROAMNOPTASE"/>
</dbReference>
<evidence type="ECO:0000259" key="3">
    <source>
        <dbReference type="Pfam" id="PF00561"/>
    </source>
</evidence>
<comment type="caution">
    <text evidence="4">The sequence shown here is derived from an EMBL/GenBank/DDBJ whole genome shotgun (WGS) entry which is preliminary data.</text>
</comment>
<feature type="domain" description="AB hydrolase-1" evidence="3">
    <location>
        <begin position="50"/>
        <end position="202"/>
    </location>
</feature>
<protein>
    <recommendedName>
        <fullName evidence="3">AB hydrolase-1 domain-containing protein</fullName>
    </recommendedName>
</protein>
<dbReference type="InterPro" id="IPR051601">
    <property type="entry name" value="Serine_prot/Carboxylest_S33"/>
</dbReference>
<evidence type="ECO:0000313" key="4">
    <source>
        <dbReference type="EMBL" id="OKL49463.1"/>
    </source>
</evidence>
<dbReference type="EMBL" id="MQSV01000001">
    <property type="protein sequence ID" value="OKL49463.1"/>
    <property type="molecule type" value="Genomic_DNA"/>
</dbReference>
<name>A0A1Q5PPL1_9ACTO</name>
<dbReference type="SUPFAM" id="SSF53474">
    <property type="entry name" value="alpha/beta-Hydrolases"/>
    <property type="match status" value="1"/>
</dbReference>
<accession>A0A1Q5PPL1</accession>
<dbReference type="InterPro" id="IPR000073">
    <property type="entry name" value="AB_hydrolase_1"/>
</dbReference>
<organism evidence="4 5">
    <name type="scientific">Boudabousia liubingyangii</name>
    <dbReference type="NCBI Taxonomy" id="1921764"/>
    <lineage>
        <taxon>Bacteria</taxon>
        <taxon>Bacillati</taxon>
        <taxon>Actinomycetota</taxon>
        <taxon>Actinomycetes</taxon>
        <taxon>Actinomycetales</taxon>
        <taxon>Actinomycetaceae</taxon>
        <taxon>Boudabousia</taxon>
    </lineage>
</organism>
<dbReference type="Gene3D" id="3.40.50.1820">
    <property type="entry name" value="alpha/beta hydrolase"/>
    <property type="match status" value="1"/>
</dbReference>
<dbReference type="GO" id="GO:0004177">
    <property type="term" value="F:aminopeptidase activity"/>
    <property type="evidence" value="ECO:0007669"/>
    <property type="project" value="UniProtKB-EC"/>
</dbReference>
<evidence type="ECO:0000256" key="1">
    <source>
        <dbReference type="ARBA" id="ARBA00010088"/>
    </source>
</evidence>
<reference evidence="4 5" key="1">
    <citation type="submission" date="2016-11" db="EMBL/GenBank/DDBJ databases">
        <title>Actinomyces gypaetusis sp. nov. isolated from the vulture Gypaetus barbatus in Qinghai Tibet Plateau China.</title>
        <authorList>
            <person name="Meng X."/>
        </authorList>
    </citation>
    <scope>NUCLEOTIDE SEQUENCE [LARGE SCALE GENOMIC DNA]</scope>
    <source>
        <strain evidence="4 5">VUL4_2</strain>
    </source>
</reference>
<dbReference type="RefSeq" id="WP_073708353.1">
    <property type="nucleotide sequence ID" value="NZ_MQSV01000001.1"/>
</dbReference>
<proteinExistence type="inferred from homology"/>
<comment type="similarity">
    <text evidence="1">Belongs to the peptidase S33 family.</text>
</comment>
<dbReference type="OrthoDB" id="9796770at2"/>
<dbReference type="InterPro" id="IPR002410">
    <property type="entry name" value="Peptidase_S33"/>
</dbReference>